<sequence length="94" mass="11121">FDHITKPETFTDNPETEYRPRYICSECFILHGGHFYERYGRGHEAFTCKNMHSNDINEALQVLGYWILYMTGTTDEDKKKILLAYLVSVLQTFF</sequence>
<gene>
    <name evidence="1" type="ORF">DHETER_LOCUS16194</name>
</gene>
<reference evidence="1" key="1">
    <citation type="submission" date="2021-06" db="EMBL/GenBank/DDBJ databases">
        <authorList>
            <person name="Kallberg Y."/>
            <person name="Tangrot J."/>
            <person name="Rosling A."/>
        </authorList>
    </citation>
    <scope>NUCLEOTIDE SEQUENCE</scope>
    <source>
        <strain evidence="1">IL203A</strain>
    </source>
</reference>
<feature type="non-terminal residue" evidence="1">
    <location>
        <position position="94"/>
    </location>
</feature>
<dbReference type="EMBL" id="CAJVPU010060615">
    <property type="protein sequence ID" value="CAG8777284.1"/>
    <property type="molecule type" value="Genomic_DNA"/>
</dbReference>
<accession>A0ACA9R4W9</accession>
<evidence type="ECO:0000313" key="2">
    <source>
        <dbReference type="Proteomes" id="UP000789702"/>
    </source>
</evidence>
<protein>
    <submittedName>
        <fullName evidence="1">697_t:CDS:1</fullName>
    </submittedName>
</protein>
<comment type="caution">
    <text evidence="1">The sequence shown here is derived from an EMBL/GenBank/DDBJ whole genome shotgun (WGS) entry which is preliminary data.</text>
</comment>
<feature type="non-terminal residue" evidence="1">
    <location>
        <position position="1"/>
    </location>
</feature>
<name>A0ACA9R4W9_9GLOM</name>
<evidence type="ECO:0000313" key="1">
    <source>
        <dbReference type="EMBL" id="CAG8777284.1"/>
    </source>
</evidence>
<organism evidence="1 2">
    <name type="scientific">Dentiscutata heterogama</name>
    <dbReference type="NCBI Taxonomy" id="1316150"/>
    <lineage>
        <taxon>Eukaryota</taxon>
        <taxon>Fungi</taxon>
        <taxon>Fungi incertae sedis</taxon>
        <taxon>Mucoromycota</taxon>
        <taxon>Glomeromycotina</taxon>
        <taxon>Glomeromycetes</taxon>
        <taxon>Diversisporales</taxon>
        <taxon>Gigasporaceae</taxon>
        <taxon>Dentiscutata</taxon>
    </lineage>
</organism>
<dbReference type="Proteomes" id="UP000789702">
    <property type="component" value="Unassembled WGS sequence"/>
</dbReference>
<keyword evidence="2" id="KW-1185">Reference proteome</keyword>
<proteinExistence type="predicted"/>